<name>A0ABZ0ZRA4_9ACTN</name>
<dbReference type="InterPro" id="IPR050921">
    <property type="entry name" value="T4SS_GSP_E_ATPase"/>
</dbReference>
<dbReference type="EMBL" id="CP141059">
    <property type="protein sequence ID" value="WQQ26827.1"/>
    <property type="molecule type" value="Genomic_DNA"/>
</dbReference>
<dbReference type="InterPro" id="IPR001482">
    <property type="entry name" value="T2SS/T4SS_dom"/>
</dbReference>
<evidence type="ECO:0000256" key="1">
    <source>
        <dbReference type="ARBA" id="ARBA00006611"/>
    </source>
</evidence>
<sequence length="143" mass="15122">MALRDLVGQALRMRPDRLVVGEVRDGAVVDLMAAMNTGHEGGCGTLHANSAADLPARIEALALAAGLGRAAAHSQLASALEVVLHMSRDRDGQRRLSEVAVLERDQAGLVRTSTATRIDRAGALMAGPAAGRLLDLIESRRRR</sequence>
<reference evidence="4" key="1">
    <citation type="submission" date="2023-12" db="EMBL/GenBank/DDBJ databases">
        <title>Novel species in genus Nocardioides.</title>
        <authorList>
            <person name="Zhou H."/>
        </authorList>
    </citation>
    <scope>NUCLEOTIDE SEQUENCE [LARGE SCALE GENOMIC DNA]</scope>
    <source>
        <strain evidence="4">HM61</strain>
    </source>
</reference>
<protein>
    <submittedName>
        <fullName evidence="3">ATPase, T2SS/T4P/T4SS family</fullName>
    </submittedName>
</protein>
<evidence type="ECO:0000313" key="4">
    <source>
        <dbReference type="Proteomes" id="UP001327225"/>
    </source>
</evidence>
<dbReference type="PROSITE" id="PS00662">
    <property type="entry name" value="T2SP_E"/>
    <property type="match status" value="1"/>
</dbReference>
<comment type="similarity">
    <text evidence="1">Belongs to the GSP E family.</text>
</comment>
<dbReference type="PANTHER" id="PTHR30486:SF6">
    <property type="entry name" value="TYPE IV PILUS RETRACTATION ATPASE PILT"/>
    <property type="match status" value="1"/>
</dbReference>
<dbReference type="Pfam" id="PF00437">
    <property type="entry name" value="T2SSE"/>
    <property type="match status" value="1"/>
</dbReference>
<dbReference type="PANTHER" id="PTHR30486">
    <property type="entry name" value="TWITCHING MOTILITY PROTEIN PILT"/>
    <property type="match status" value="1"/>
</dbReference>
<dbReference type="SUPFAM" id="SSF52540">
    <property type="entry name" value="P-loop containing nucleoside triphosphate hydrolases"/>
    <property type="match status" value="1"/>
</dbReference>
<dbReference type="InterPro" id="IPR027417">
    <property type="entry name" value="P-loop_NTPase"/>
</dbReference>
<feature type="domain" description="Bacterial type II secretion system protein E" evidence="2">
    <location>
        <begin position="11"/>
        <end position="25"/>
    </location>
</feature>
<keyword evidence="4" id="KW-1185">Reference proteome</keyword>
<proteinExistence type="inferred from homology"/>
<dbReference type="Gene3D" id="3.40.50.300">
    <property type="entry name" value="P-loop containing nucleotide triphosphate hydrolases"/>
    <property type="match status" value="1"/>
</dbReference>
<evidence type="ECO:0000313" key="3">
    <source>
        <dbReference type="EMBL" id="WQQ26827.1"/>
    </source>
</evidence>
<evidence type="ECO:0000259" key="2">
    <source>
        <dbReference type="PROSITE" id="PS00662"/>
    </source>
</evidence>
<dbReference type="Proteomes" id="UP001327225">
    <property type="component" value="Chromosome"/>
</dbReference>
<gene>
    <name evidence="3" type="ORF">SHK19_01010</name>
</gene>
<dbReference type="RefSeq" id="WP_322937599.1">
    <property type="nucleotide sequence ID" value="NZ_CP141059.1"/>
</dbReference>
<organism evidence="3 4">
    <name type="scientific">Nocardioides bizhenqiangii</name>
    <dbReference type="NCBI Taxonomy" id="3095076"/>
    <lineage>
        <taxon>Bacteria</taxon>
        <taxon>Bacillati</taxon>
        <taxon>Actinomycetota</taxon>
        <taxon>Actinomycetes</taxon>
        <taxon>Propionibacteriales</taxon>
        <taxon>Nocardioidaceae</taxon>
        <taxon>Nocardioides</taxon>
    </lineage>
</organism>
<accession>A0ABZ0ZRA4</accession>